<dbReference type="AlphaFoldDB" id="A0A128EDK3"/>
<accession>A0A128EDK3</accession>
<gene>
    <name evidence="1" type="ORF">ERS672216_00452</name>
</gene>
<reference evidence="1 2" key="1">
    <citation type="submission" date="2016-02" db="EMBL/GenBank/DDBJ databases">
        <authorList>
            <consortium name="Pathogen Informatics"/>
        </authorList>
    </citation>
    <scope>NUCLEOTIDE SEQUENCE [LARGE SCALE GENOMIC DNA]</scope>
    <source>
        <strain evidence="1 2">RC20</strain>
    </source>
</reference>
<dbReference type="EMBL" id="FIZP01000001">
    <property type="protein sequence ID" value="CZE46581.1"/>
    <property type="molecule type" value="Genomic_DNA"/>
</dbReference>
<evidence type="ECO:0000313" key="1">
    <source>
        <dbReference type="EMBL" id="CZE46581.1"/>
    </source>
</evidence>
<organism evidence="1 2">
    <name type="scientific">Campylobacter geochelonis</name>
    <dbReference type="NCBI Taxonomy" id="1780362"/>
    <lineage>
        <taxon>Bacteria</taxon>
        <taxon>Pseudomonadati</taxon>
        <taxon>Campylobacterota</taxon>
        <taxon>Epsilonproteobacteria</taxon>
        <taxon>Campylobacterales</taxon>
        <taxon>Campylobacteraceae</taxon>
        <taxon>Campylobacter</taxon>
    </lineage>
</organism>
<evidence type="ECO:0000313" key="2">
    <source>
        <dbReference type="Proteomes" id="UP000069632"/>
    </source>
</evidence>
<sequence length="50" mass="5813">MRINEYELKNTSYKKTEITLSNIEIVADAIKKFVYANYKGSCFTVDFLAK</sequence>
<proteinExistence type="predicted"/>
<keyword evidence="2" id="KW-1185">Reference proteome</keyword>
<protein>
    <submittedName>
        <fullName evidence="1">Uncharacterized protein</fullName>
    </submittedName>
</protein>
<name>A0A128EDK3_9BACT</name>
<dbReference type="Proteomes" id="UP000069632">
    <property type="component" value="Unassembled WGS sequence"/>
</dbReference>